<dbReference type="Gene3D" id="3.40.1550.10">
    <property type="entry name" value="CheC-like"/>
    <property type="match status" value="1"/>
</dbReference>
<dbReference type="EMBL" id="LDJP01000008">
    <property type="protein sequence ID" value="KRG88184.1"/>
    <property type="molecule type" value="Genomic_DNA"/>
</dbReference>
<dbReference type="Proteomes" id="UP000050940">
    <property type="component" value="Unassembled WGS sequence"/>
</dbReference>
<dbReference type="GO" id="GO:0006935">
    <property type="term" value="P:chemotaxis"/>
    <property type="evidence" value="ECO:0007669"/>
    <property type="project" value="UniProtKB-KW"/>
</dbReference>
<dbReference type="STRING" id="659018.ABB34_01465"/>
<dbReference type="RefSeq" id="WP_057639459.1">
    <property type="nucleotide sequence ID" value="NZ_LDJP01000008.1"/>
</dbReference>
<accession>A0A0R0ED28</accession>
<organism evidence="2 3">
    <name type="scientific">Stenotrophomonas daejeonensis</name>
    <dbReference type="NCBI Taxonomy" id="659018"/>
    <lineage>
        <taxon>Bacteria</taxon>
        <taxon>Pseudomonadati</taxon>
        <taxon>Pseudomonadota</taxon>
        <taxon>Gammaproteobacteria</taxon>
        <taxon>Lysobacterales</taxon>
        <taxon>Lysobacteraceae</taxon>
        <taxon>Stenotrophomonas</taxon>
    </lineage>
</organism>
<gene>
    <name evidence="2" type="ORF">ABB34_01465</name>
</gene>
<proteinExistence type="predicted"/>
<reference evidence="2 3" key="1">
    <citation type="submission" date="2015-05" db="EMBL/GenBank/DDBJ databases">
        <title>Genome sequencing and analysis of members of genus Stenotrophomonas.</title>
        <authorList>
            <person name="Patil P.P."/>
            <person name="Midha S."/>
            <person name="Patil P.B."/>
        </authorList>
    </citation>
    <scope>NUCLEOTIDE SEQUENCE [LARGE SCALE GENOMIC DNA]</scope>
    <source>
        <strain evidence="2 3">JCM 16244</strain>
    </source>
</reference>
<dbReference type="PANTHER" id="PTHR43484">
    <property type="match status" value="1"/>
</dbReference>
<name>A0A0R0ED28_9GAMM</name>
<dbReference type="PATRIC" id="fig|659018.3.peg.2776"/>
<dbReference type="InterPro" id="IPR051469">
    <property type="entry name" value="FliN/MopA/SpaO"/>
</dbReference>
<dbReference type="AlphaFoldDB" id="A0A0R0ED28"/>
<sequence length="205" mass="22293">MSVLTDIETDALTEIFNVGAGRAALSLSEIVGDEVRLSVPSLEVLRTREIDERVLPLANARFAAVSQIFDGPFDAEAVLLFAEAHALEIVRDMMGSQISLEDLAEFEQEAMCELGNIILNACLSAMADMLGITLNSSLPEYAVSSPEEISARLASGENDDTYVLVLHIDLLIEKHHASGHLIFLLSSTSLNRLVAHIQRYLNAIS</sequence>
<keyword evidence="1" id="KW-0145">Chemotaxis</keyword>
<evidence type="ECO:0000313" key="2">
    <source>
        <dbReference type="EMBL" id="KRG88184.1"/>
    </source>
</evidence>
<dbReference type="SUPFAM" id="SSF103039">
    <property type="entry name" value="CheC-like"/>
    <property type="match status" value="1"/>
</dbReference>
<keyword evidence="3" id="KW-1185">Reference proteome</keyword>
<dbReference type="CDD" id="cd17910">
    <property type="entry name" value="CheC_ClassII"/>
    <property type="match status" value="1"/>
</dbReference>
<dbReference type="OrthoDB" id="274823at2"/>
<comment type="caution">
    <text evidence="2">The sequence shown here is derived from an EMBL/GenBank/DDBJ whole genome shotgun (WGS) entry which is preliminary data.</text>
</comment>
<evidence type="ECO:0000256" key="1">
    <source>
        <dbReference type="ARBA" id="ARBA00022500"/>
    </source>
</evidence>
<evidence type="ECO:0000313" key="3">
    <source>
        <dbReference type="Proteomes" id="UP000050940"/>
    </source>
</evidence>
<dbReference type="InterPro" id="IPR028976">
    <property type="entry name" value="CheC-like_sf"/>
</dbReference>
<dbReference type="PANTHER" id="PTHR43484:SF1">
    <property type="entry name" value="FLAGELLAR MOTOR SWITCH PROTEIN FLIN"/>
    <property type="match status" value="1"/>
</dbReference>
<protein>
    <submittedName>
        <fullName evidence="2">Chemotaxis protein CheC</fullName>
    </submittedName>
</protein>